<comment type="subcellular location">
    <subcellularLocation>
        <location evidence="5">Cell membrane</location>
        <topology evidence="5">Multi-pass membrane protein</topology>
    </subcellularLocation>
    <subcellularLocation>
        <location evidence="1">Membrane</location>
        <topology evidence="1">Multi-pass membrane protein</topology>
    </subcellularLocation>
</comment>
<organism evidence="7 8">
    <name type="scientific">Clostridium botulinum B2 450</name>
    <dbReference type="NCBI Taxonomy" id="1379739"/>
    <lineage>
        <taxon>Bacteria</taxon>
        <taxon>Bacillati</taxon>
        <taxon>Bacillota</taxon>
        <taxon>Clostridia</taxon>
        <taxon>Eubacteriales</taxon>
        <taxon>Clostridiaceae</taxon>
        <taxon>Clostridium</taxon>
    </lineage>
</organism>
<dbReference type="HOGENOM" id="CLU_039483_4_1_9"/>
<feature type="transmembrane region" description="Helical" evidence="5">
    <location>
        <begin position="99"/>
        <end position="129"/>
    </location>
</feature>
<feature type="transmembrane region" description="Helical" evidence="5">
    <location>
        <begin position="21"/>
        <end position="40"/>
    </location>
</feature>
<dbReference type="Pfam" id="PF01061">
    <property type="entry name" value="ABC2_membrane"/>
    <property type="match status" value="1"/>
</dbReference>
<dbReference type="Proteomes" id="UP000032250">
    <property type="component" value="Unassembled WGS sequence"/>
</dbReference>
<evidence type="ECO:0000259" key="6">
    <source>
        <dbReference type="PROSITE" id="PS51012"/>
    </source>
</evidence>
<dbReference type="PIRSF" id="PIRSF006648">
    <property type="entry name" value="DrrB"/>
    <property type="match status" value="1"/>
</dbReference>
<keyword evidence="5" id="KW-1003">Cell membrane</keyword>
<evidence type="ECO:0000256" key="1">
    <source>
        <dbReference type="ARBA" id="ARBA00004141"/>
    </source>
</evidence>
<evidence type="ECO:0000313" key="7">
    <source>
        <dbReference type="EMBL" id="KIS23973.1"/>
    </source>
</evidence>
<comment type="similarity">
    <text evidence="5">Belongs to the ABC-2 integral membrane protein family.</text>
</comment>
<keyword evidence="5" id="KW-0813">Transport</keyword>
<keyword evidence="4 5" id="KW-0472">Membrane</keyword>
<sequence>MKAFRKMLKTELKLSLRGMDMFIFAICMPVVVTILIGIIYGDKSAFNGAEYTFLEQSFGAITTIAICAGGVMGLPLVVSDYRHKKILKRFKVTPISPAMILIVQVVIYAFYAIVSLILVYAAAVIFFGFRLNGSWIQFLASYFLVMGSMFSMGLMVGGIAPNLKTASVVASILYFPMLIFSGATLPYEIMPRALQKCSNILPLTQGIKLLKASSLGLTVDSVMTPIIVMITLMVICTSIAIRFFKWE</sequence>
<name>A0A0D0ZZK1_CLOBO</name>
<dbReference type="GO" id="GO:0140359">
    <property type="term" value="F:ABC-type transporter activity"/>
    <property type="evidence" value="ECO:0007669"/>
    <property type="project" value="InterPro"/>
</dbReference>
<evidence type="ECO:0000256" key="4">
    <source>
        <dbReference type="ARBA" id="ARBA00023136"/>
    </source>
</evidence>
<evidence type="ECO:0000313" key="8">
    <source>
        <dbReference type="Proteomes" id="UP000032250"/>
    </source>
</evidence>
<dbReference type="RefSeq" id="WP_043031977.1">
    <property type="nucleotide sequence ID" value="NZ_JXSU01000007.1"/>
</dbReference>
<feature type="domain" description="ABC transmembrane type-2" evidence="6">
    <location>
        <begin position="20"/>
        <end position="247"/>
    </location>
</feature>
<dbReference type="OrthoDB" id="9774758at2"/>
<gene>
    <name evidence="7" type="ORF">N495_10350</name>
</gene>
<proteinExistence type="inferred from homology"/>
<feature type="transmembrane region" description="Helical" evidence="5">
    <location>
        <begin position="60"/>
        <end position="78"/>
    </location>
</feature>
<keyword evidence="3 5" id="KW-1133">Transmembrane helix</keyword>
<dbReference type="PANTHER" id="PTHR43027:SF2">
    <property type="entry name" value="TRANSPORT PERMEASE PROTEIN"/>
    <property type="match status" value="1"/>
</dbReference>
<feature type="transmembrane region" description="Helical" evidence="5">
    <location>
        <begin position="222"/>
        <end position="244"/>
    </location>
</feature>
<dbReference type="GO" id="GO:0043190">
    <property type="term" value="C:ATP-binding cassette (ABC) transporter complex"/>
    <property type="evidence" value="ECO:0007669"/>
    <property type="project" value="InterPro"/>
</dbReference>
<evidence type="ECO:0000256" key="2">
    <source>
        <dbReference type="ARBA" id="ARBA00022692"/>
    </source>
</evidence>
<keyword evidence="2 5" id="KW-0812">Transmembrane</keyword>
<dbReference type="InterPro" id="IPR052902">
    <property type="entry name" value="ABC-2_transporter"/>
</dbReference>
<evidence type="ECO:0000256" key="5">
    <source>
        <dbReference type="RuleBase" id="RU361157"/>
    </source>
</evidence>
<evidence type="ECO:0000256" key="3">
    <source>
        <dbReference type="ARBA" id="ARBA00022989"/>
    </source>
</evidence>
<reference evidence="7 8" key="1">
    <citation type="submission" date="2014-06" db="EMBL/GenBank/DDBJ databases">
        <title>Genome characterization of distinct group I Clostridium botulinum lineages.</title>
        <authorList>
            <person name="Giordani F."/>
            <person name="Anselmo A."/>
            <person name="Fillo S."/>
            <person name="Palozzi A.M."/>
            <person name="Fortunato A."/>
            <person name="Gentile B."/>
            <person name="Ciammaruconi A."/>
            <person name="Anniballi F."/>
            <person name="De Medici D."/>
            <person name="Lista F."/>
        </authorList>
    </citation>
    <scope>NUCLEOTIDE SEQUENCE [LARGE SCALE GENOMIC DNA]</scope>
    <source>
        <strain evidence="7 8">B2 450</strain>
    </source>
</reference>
<dbReference type="EMBL" id="JXSU01000007">
    <property type="protein sequence ID" value="KIS23973.1"/>
    <property type="molecule type" value="Genomic_DNA"/>
</dbReference>
<dbReference type="AlphaFoldDB" id="A0A0D0ZZK1"/>
<dbReference type="PATRIC" id="fig|1379739.3.peg.2433"/>
<feature type="transmembrane region" description="Helical" evidence="5">
    <location>
        <begin position="168"/>
        <end position="187"/>
    </location>
</feature>
<dbReference type="PANTHER" id="PTHR43027">
    <property type="entry name" value="DOXORUBICIN RESISTANCE ABC TRANSPORTER PERMEASE PROTEIN DRRC-RELATED"/>
    <property type="match status" value="1"/>
</dbReference>
<dbReference type="InterPro" id="IPR013525">
    <property type="entry name" value="ABC2_TM"/>
</dbReference>
<accession>A0A0D0ZZK1</accession>
<dbReference type="InterPro" id="IPR047817">
    <property type="entry name" value="ABC2_TM_bact-type"/>
</dbReference>
<dbReference type="InterPro" id="IPR000412">
    <property type="entry name" value="ABC_2_transport"/>
</dbReference>
<dbReference type="PRINTS" id="PR00164">
    <property type="entry name" value="ABC2TRNSPORT"/>
</dbReference>
<dbReference type="PROSITE" id="PS51012">
    <property type="entry name" value="ABC_TM2"/>
    <property type="match status" value="1"/>
</dbReference>
<protein>
    <recommendedName>
        <fullName evidence="5">Transport permease protein</fullName>
    </recommendedName>
</protein>
<comment type="caution">
    <text evidence="7">The sequence shown here is derived from an EMBL/GenBank/DDBJ whole genome shotgun (WGS) entry which is preliminary data.</text>
</comment>
<feature type="transmembrane region" description="Helical" evidence="5">
    <location>
        <begin position="135"/>
        <end position="156"/>
    </location>
</feature>